<organism evidence="2 3">
    <name type="scientific">Phaethon lepturus</name>
    <name type="common">White-tailed tropicbird</name>
    <dbReference type="NCBI Taxonomy" id="97097"/>
    <lineage>
        <taxon>Eukaryota</taxon>
        <taxon>Metazoa</taxon>
        <taxon>Chordata</taxon>
        <taxon>Craniata</taxon>
        <taxon>Vertebrata</taxon>
        <taxon>Euteleostomi</taxon>
        <taxon>Archelosauria</taxon>
        <taxon>Archosauria</taxon>
        <taxon>Dinosauria</taxon>
        <taxon>Saurischia</taxon>
        <taxon>Theropoda</taxon>
        <taxon>Coelurosauria</taxon>
        <taxon>Aves</taxon>
        <taxon>Neognathae</taxon>
        <taxon>Neoaves</taxon>
        <taxon>Phaethontimorphae</taxon>
        <taxon>Phaethontiformes</taxon>
        <taxon>Phaethontidae</taxon>
        <taxon>Phaethon</taxon>
    </lineage>
</organism>
<dbReference type="PANTHER" id="PTHR46449">
    <property type="entry name" value="ZGC:158260"/>
    <property type="match status" value="1"/>
</dbReference>
<sequence>KESRGTKPCTRLSEKKVAAREKVAMLADSVLPDEHVKRVTKHFCDWVIYVFGGNCGIDQDALVSLLNTSCEREAAVPSPFHALKFSSVEAEQSKTQEILPPQLAVRSSYHRKSLSFKEMEVTQLHSTPAFKEFLERKGYRKP</sequence>
<accession>A0A091TEB1</accession>
<name>A0A091TEB1_PHALP</name>
<dbReference type="GO" id="GO:0045815">
    <property type="term" value="P:transcription initiation-coupled chromatin remodeling"/>
    <property type="evidence" value="ECO:0007669"/>
    <property type="project" value="TreeGrafter"/>
</dbReference>
<gene>
    <name evidence="2" type="ORF">N335_02645</name>
</gene>
<evidence type="ECO:0000313" key="2">
    <source>
        <dbReference type="EMBL" id="KFQ72070.1"/>
    </source>
</evidence>
<evidence type="ECO:0000313" key="3">
    <source>
        <dbReference type="Proteomes" id="UP000053638"/>
    </source>
</evidence>
<dbReference type="PhylomeDB" id="A0A091TEB1"/>
<reference evidence="2 3" key="1">
    <citation type="submission" date="2014-04" db="EMBL/GenBank/DDBJ databases">
        <title>Genome evolution of avian class.</title>
        <authorList>
            <person name="Zhang G."/>
            <person name="Li C."/>
        </authorList>
    </citation>
    <scope>NUCLEOTIDE SEQUENCE [LARGE SCALE GENOMIC DNA]</scope>
    <source>
        <strain evidence="2">BGI_N335</strain>
    </source>
</reference>
<keyword evidence="3" id="KW-1185">Reference proteome</keyword>
<evidence type="ECO:0000256" key="1">
    <source>
        <dbReference type="ARBA" id="ARBA00005277"/>
    </source>
</evidence>
<dbReference type="GO" id="GO:0000785">
    <property type="term" value="C:chromatin"/>
    <property type="evidence" value="ECO:0007669"/>
    <property type="project" value="TreeGrafter"/>
</dbReference>
<dbReference type="InterPro" id="IPR032743">
    <property type="entry name" value="FAM47"/>
</dbReference>
<feature type="non-terminal residue" evidence="2">
    <location>
        <position position="1"/>
    </location>
</feature>
<feature type="non-terminal residue" evidence="2">
    <location>
        <position position="142"/>
    </location>
</feature>
<dbReference type="Proteomes" id="UP000053638">
    <property type="component" value="Unassembled WGS sequence"/>
</dbReference>
<comment type="similarity">
    <text evidence="1">Belongs to the FAM47 family.</text>
</comment>
<dbReference type="EMBL" id="KK447472">
    <property type="protein sequence ID" value="KFQ72070.1"/>
    <property type="molecule type" value="Genomic_DNA"/>
</dbReference>
<proteinExistence type="inferred from homology"/>
<dbReference type="AlphaFoldDB" id="A0A091TEB1"/>
<dbReference type="PANTHER" id="PTHR46449:SF5">
    <property type="entry name" value="FAMILY WITH SEQUENCE SIMILARITY 47 MEMBER E"/>
    <property type="match status" value="1"/>
</dbReference>
<protein>
    <submittedName>
        <fullName evidence="2">Uncharacterized protein</fullName>
    </submittedName>
</protein>